<reference evidence="1" key="1">
    <citation type="submission" date="2023-06" db="EMBL/GenBank/DDBJ databases">
        <authorList>
            <consortium name="Lawrence Berkeley National Laboratory"/>
            <person name="Ahrendt S."/>
            <person name="Sahu N."/>
            <person name="Indic B."/>
            <person name="Wong-Bajracharya J."/>
            <person name="Merenyi Z."/>
            <person name="Ke H.-M."/>
            <person name="Monk M."/>
            <person name="Kocsube S."/>
            <person name="Drula E."/>
            <person name="Lipzen A."/>
            <person name="Balint B."/>
            <person name="Henrissat B."/>
            <person name="Andreopoulos B."/>
            <person name="Martin F.M."/>
            <person name="Harder C.B."/>
            <person name="Rigling D."/>
            <person name="Ford K.L."/>
            <person name="Foster G.D."/>
            <person name="Pangilinan J."/>
            <person name="Papanicolaou A."/>
            <person name="Barry K."/>
            <person name="LaButti K."/>
            <person name="Viragh M."/>
            <person name="Koriabine M."/>
            <person name="Yan M."/>
            <person name="Riley R."/>
            <person name="Champramary S."/>
            <person name="Plett K.L."/>
            <person name="Tsai I.J."/>
            <person name="Slot J."/>
            <person name="Sipos G."/>
            <person name="Plett J."/>
            <person name="Nagy L.G."/>
            <person name="Grigoriev I.V."/>
        </authorList>
    </citation>
    <scope>NUCLEOTIDE SEQUENCE</scope>
    <source>
        <strain evidence="1">ICMP 16352</strain>
    </source>
</reference>
<protein>
    <submittedName>
        <fullName evidence="1">Uncharacterized protein</fullName>
    </submittedName>
</protein>
<dbReference type="EMBL" id="JAUEPR010000037">
    <property type="protein sequence ID" value="KAK0472852.1"/>
    <property type="molecule type" value="Genomic_DNA"/>
</dbReference>
<comment type="caution">
    <text evidence="1">The sequence shown here is derived from an EMBL/GenBank/DDBJ whole genome shotgun (WGS) entry which is preliminary data.</text>
</comment>
<evidence type="ECO:0000313" key="2">
    <source>
        <dbReference type="Proteomes" id="UP001175227"/>
    </source>
</evidence>
<accession>A0AA39NVX6</accession>
<dbReference type="Proteomes" id="UP001175227">
    <property type="component" value="Unassembled WGS sequence"/>
</dbReference>
<proteinExistence type="predicted"/>
<name>A0AA39NVX6_9AGAR</name>
<dbReference type="AlphaFoldDB" id="A0AA39NVX6"/>
<organism evidence="1 2">
    <name type="scientific">Armillaria novae-zelandiae</name>
    <dbReference type="NCBI Taxonomy" id="153914"/>
    <lineage>
        <taxon>Eukaryota</taxon>
        <taxon>Fungi</taxon>
        <taxon>Dikarya</taxon>
        <taxon>Basidiomycota</taxon>
        <taxon>Agaricomycotina</taxon>
        <taxon>Agaricomycetes</taxon>
        <taxon>Agaricomycetidae</taxon>
        <taxon>Agaricales</taxon>
        <taxon>Marasmiineae</taxon>
        <taxon>Physalacriaceae</taxon>
        <taxon>Armillaria</taxon>
    </lineage>
</organism>
<keyword evidence="2" id="KW-1185">Reference proteome</keyword>
<sequence>MHLHWPHTCEQKLSFTGIDTNLKPHVLFEWCTPAREFKMCSISNPTLYVPLLSGLSELRVIKLDQIIVQHLEHLFELLQSLSTKVEDLTIGEDVKFLSMLEDDPVLWTGKRIKIESLRVSATLVLELLLREDSRVNLLHLKVVETRHAGSHAINKFVRLSPHLVNLNIADPLLESNNVSFQYLTTEPLKVAAVKNVTLSFCTLGPGSTPLSDLLEPSEAELEELTIRLPLDFIMEGRGKWGWLAFTLSRYVYCRHKRKPFGTFTVIVKVQGKCKCKTRRNGKELYYPSNANFNGEVAVLVSMMQMAN</sequence>
<gene>
    <name evidence="1" type="ORF">IW261DRAFT_1424008</name>
</gene>
<evidence type="ECO:0000313" key="1">
    <source>
        <dbReference type="EMBL" id="KAK0472852.1"/>
    </source>
</evidence>